<keyword evidence="5" id="KW-0597">Phosphoprotein</keyword>
<dbReference type="GO" id="GO:0000155">
    <property type="term" value="F:phosphorelay sensor kinase activity"/>
    <property type="evidence" value="ECO:0007669"/>
    <property type="project" value="InterPro"/>
</dbReference>
<keyword evidence="12" id="KW-0902">Two-component regulatory system</keyword>
<evidence type="ECO:0000313" key="18">
    <source>
        <dbReference type="Proteomes" id="UP000255098"/>
    </source>
</evidence>
<dbReference type="InterPro" id="IPR003660">
    <property type="entry name" value="HAMP_dom"/>
</dbReference>
<accession>A0A379ANM5</accession>
<dbReference type="FunFam" id="3.30.565.10:FF:000011">
    <property type="entry name" value="Sensor histidine kinase CpxA"/>
    <property type="match status" value="1"/>
</dbReference>
<evidence type="ECO:0000256" key="8">
    <source>
        <dbReference type="ARBA" id="ARBA00022741"/>
    </source>
</evidence>
<dbReference type="PANTHER" id="PTHR45528">
    <property type="entry name" value="SENSOR HISTIDINE KINASE CPXA"/>
    <property type="match status" value="1"/>
</dbReference>
<dbReference type="SUPFAM" id="SSF55874">
    <property type="entry name" value="ATPase domain of HSP90 chaperone/DNA topoisomerase II/histidine kinase"/>
    <property type="match status" value="1"/>
</dbReference>
<proteinExistence type="predicted"/>
<dbReference type="Pfam" id="PF00672">
    <property type="entry name" value="HAMP"/>
    <property type="match status" value="1"/>
</dbReference>
<dbReference type="SUPFAM" id="SSF47384">
    <property type="entry name" value="Homodimeric domain of signal transducing histidine kinase"/>
    <property type="match status" value="1"/>
</dbReference>
<dbReference type="SMART" id="SM00387">
    <property type="entry name" value="HATPase_c"/>
    <property type="match status" value="1"/>
</dbReference>
<keyword evidence="10" id="KW-0067">ATP-binding</keyword>
<evidence type="ECO:0000256" key="1">
    <source>
        <dbReference type="ARBA" id="ARBA00000085"/>
    </source>
</evidence>
<dbReference type="InterPro" id="IPR058125">
    <property type="entry name" value="CpxA"/>
</dbReference>
<keyword evidence="7 14" id="KW-0812">Transmembrane</keyword>
<dbReference type="InterPro" id="IPR036097">
    <property type="entry name" value="HisK_dim/P_sf"/>
</dbReference>
<evidence type="ECO:0000256" key="4">
    <source>
        <dbReference type="ARBA" id="ARBA00022475"/>
    </source>
</evidence>
<dbReference type="EMBL" id="UGSP01000001">
    <property type="protein sequence ID" value="SUB23194.1"/>
    <property type="molecule type" value="Genomic_DNA"/>
</dbReference>
<dbReference type="NCBIfam" id="NF007007">
    <property type="entry name" value="PRK09470.1"/>
    <property type="match status" value="1"/>
</dbReference>
<dbReference type="InterPro" id="IPR038515">
    <property type="entry name" value="CpxA_peri_sf"/>
</dbReference>
<dbReference type="Gene3D" id="1.10.287.130">
    <property type="match status" value="1"/>
</dbReference>
<reference evidence="17 18" key="1">
    <citation type="submission" date="2018-06" db="EMBL/GenBank/DDBJ databases">
        <authorList>
            <consortium name="Pathogen Informatics"/>
            <person name="Doyle S."/>
        </authorList>
    </citation>
    <scope>NUCLEOTIDE SEQUENCE [LARGE SCALE GENOMIC DNA]</scope>
    <source>
        <strain evidence="18">NCTC 11297</strain>
    </source>
</reference>
<dbReference type="PROSITE" id="PS50109">
    <property type="entry name" value="HIS_KIN"/>
    <property type="match status" value="1"/>
</dbReference>
<dbReference type="InterPro" id="IPR004358">
    <property type="entry name" value="Sig_transdc_His_kin-like_C"/>
</dbReference>
<evidence type="ECO:0000256" key="11">
    <source>
        <dbReference type="ARBA" id="ARBA00022989"/>
    </source>
</evidence>
<dbReference type="PANTHER" id="PTHR45528:SF1">
    <property type="entry name" value="SENSOR HISTIDINE KINASE CPXA"/>
    <property type="match status" value="1"/>
</dbReference>
<evidence type="ECO:0000256" key="14">
    <source>
        <dbReference type="SAM" id="Phobius"/>
    </source>
</evidence>
<feature type="transmembrane region" description="Helical" evidence="14">
    <location>
        <begin position="12"/>
        <end position="37"/>
    </location>
</feature>
<evidence type="ECO:0000256" key="13">
    <source>
        <dbReference type="ARBA" id="ARBA00023136"/>
    </source>
</evidence>
<dbReference type="Gene3D" id="3.30.450.210">
    <property type="entry name" value="Two-component sensor protein CpxA, periplasmic domain"/>
    <property type="match status" value="1"/>
</dbReference>
<evidence type="ECO:0000256" key="12">
    <source>
        <dbReference type="ARBA" id="ARBA00023012"/>
    </source>
</evidence>
<sequence length="466" mass="53387">MELSKPTFLNTLSIRIFALFWLAFVLLFALIFVLPYFDSRIYSNLDNSEISSYNAEISAAIRTNQLRHILSGLPVTAFDDLDGMHPVLADQEGNIFGARKKTEISAVQQFMYHTTVVSKPLKKNFYDLQVVGPFTVHLELDKKDTQYKLYFLSRVNPQKEIISYIFDRPYIIILFVMIISTPLLWWLSSSIGRPLRHLQEAANAVALGNFKVDRTLETQGSLELRQVGQSFNRMTIALEDLLSNQQTLLSSISHELRTPLTRLQLALALLRRRINNNAEIERIEKEAIRLDEMINDLLLLSRQQLNSHILREIFPITEIWQDIIKDSQFEAEQRQLAFKVHQLIVHPSKHYINGNKALLCSAVENILRNALKYTKSKIETTIVIEAEMLVIAIDDDGDGIPDEEYTNIFKPFYRIDEARTRETGGTGLGLAIVANVVNEHQGYVIAMRSELGGLRVKLSLPLWIFQ</sequence>
<dbReference type="InterPro" id="IPR050398">
    <property type="entry name" value="HssS/ArlS-like"/>
</dbReference>
<evidence type="ECO:0000313" key="17">
    <source>
        <dbReference type="EMBL" id="SUB23194.1"/>
    </source>
</evidence>
<keyword evidence="6 17" id="KW-0808">Transferase</keyword>
<keyword evidence="8" id="KW-0547">Nucleotide-binding</keyword>
<dbReference type="GO" id="GO:0005886">
    <property type="term" value="C:plasma membrane"/>
    <property type="evidence" value="ECO:0007669"/>
    <property type="project" value="UniProtKB-SubCell"/>
</dbReference>
<keyword evidence="9" id="KW-0418">Kinase</keyword>
<dbReference type="Pfam" id="PF00512">
    <property type="entry name" value="HisKA"/>
    <property type="match status" value="1"/>
</dbReference>
<dbReference type="InterPro" id="IPR003661">
    <property type="entry name" value="HisK_dim/P_dom"/>
</dbReference>
<evidence type="ECO:0000256" key="3">
    <source>
        <dbReference type="ARBA" id="ARBA00012438"/>
    </source>
</evidence>
<dbReference type="InterPro" id="IPR003594">
    <property type="entry name" value="HATPase_dom"/>
</dbReference>
<dbReference type="Proteomes" id="UP000255098">
    <property type="component" value="Unassembled WGS sequence"/>
</dbReference>
<dbReference type="EC" id="2.7.13.3" evidence="3"/>
<dbReference type="RefSeq" id="WP_115248641.1">
    <property type="nucleotide sequence ID" value="NZ_JBMMEK010000033.1"/>
</dbReference>
<dbReference type="GO" id="GO:0005524">
    <property type="term" value="F:ATP binding"/>
    <property type="evidence" value="ECO:0007669"/>
    <property type="project" value="UniProtKB-KW"/>
</dbReference>
<keyword evidence="13 14" id="KW-0472">Membrane</keyword>
<evidence type="ECO:0000256" key="9">
    <source>
        <dbReference type="ARBA" id="ARBA00022777"/>
    </source>
</evidence>
<comment type="subcellular location">
    <subcellularLocation>
        <location evidence="2">Cell membrane</location>
        <topology evidence="2">Multi-pass membrane protein</topology>
    </subcellularLocation>
</comment>
<dbReference type="GeneID" id="300132412"/>
<evidence type="ECO:0000256" key="2">
    <source>
        <dbReference type="ARBA" id="ARBA00004651"/>
    </source>
</evidence>
<evidence type="ECO:0000259" key="15">
    <source>
        <dbReference type="PROSITE" id="PS50109"/>
    </source>
</evidence>
<dbReference type="SMART" id="SM00388">
    <property type="entry name" value="HisKA"/>
    <property type="match status" value="1"/>
</dbReference>
<dbReference type="Gene3D" id="6.10.340.10">
    <property type="match status" value="1"/>
</dbReference>
<feature type="domain" description="HAMP" evidence="16">
    <location>
        <begin position="189"/>
        <end position="243"/>
    </location>
</feature>
<comment type="catalytic activity">
    <reaction evidence="1">
        <text>ATP + protein L-histidine = ADP + protein N-phospho-L-histidine.</text>
        <dbReference type="EC" id="2.7.13.3"/>
    </reaction>
</comment>
<dbReference type="Gene3D" id="3.30.565.10">
    <property type="entry name" value="Histidine kinase-like ATPase, C-terminal domain"/>
    <property type="match status" value="1"/>
</dbReference>
<evidence type="ECO:0000256" key="6">
    <source>
        <dbReference type="ARBA" id="ARBA00022679"/>
    </source>
</evidence>
<evidence type="ECO:0000256" key="10">
    <source>
        <dbReference type="ARBA" id="ARBA00022840"/>
    </source>
</evidence>
<keyword evidence="4" id="KW-1003">Cell membrane</keyword>
<dbReference type="SMART" id="SM00304">
    <property type="entry name" value="HAMP"/>
    <property type="match status" value="1"/>
</dbReference>
<dbReference type="Pfam" id="PF02518">
    <property type="entry name" value="HATPase_c"/>
    <property type="match status" value="1"/>
</dbReference>
<evidence type="ECO:0000256" key="7">
    <source>
        <dbReference type="ARBA" id="ARBA00022692"/>
    </source>
</evidence>
<gene>
    <name evidence="17" type="primary">cpxA</name>
    <name evidence="17" type="ORF">NCTC11297_00186</name>
</gene>
<dbReference type="InterPro" id="IPR005467">
    <property type="entry name" value="His_kinase_dom"/>
</dbReference>
<dbReference type="CDD" id="cd06225">
    <property type="entry name" value="HAMP"/>
    <property type="match status" value="1"/>
</dbReference>
<dbReference type="PRINTS" id="PR00344">
    <property type="entry name" value="BCTRLSENSOR"/>
</dbReference>
<keyword evidence="18" id="KW-1185">Reference proteome</keyword>
<name>A0A379ANM5_AVIAV</name>
<evidence type="ECO:0000259" key="16">
    <source>
        <dbReference type="PROSITE" id="PS50885"/>
    </source>
</evidence>
<protein>
    <recommendedName>
        <fullName evidence="3">histidine kinase</fullName>
        <ecNumber evidence="3">2.7.13.3</ecNumber>
    </recommendedName>
</protein>
<feature type="transmembrane region" description="Helical" evidence="14">
    <location>
        <begin position="169"/>
        <end position="187"/>
    </location>
</feature>
<organism evidence="17 18">
    <name type="scientific">Avibacterium avium</name>
    <name type="common">Pasteurella avium</name>
    <dbReference type="NCBI Taxonomy" id="751"/>
    <lineage>
        <taxon>Bacteria</taxon>
        <taxon>Pseudomonadati</taxon>
        <taxon>Pseudomonadota</taxon>
        <taxon>Gammaproteobacteria</taxon>
        <taxon>Pasteurellales</taxon>
        <taxon>Pasteurellaceae</taxon>
        <taxon>Avibacterium</taxon>
    </lineage>
</organism>
<keyword evidence="11 14" id="KW-1133">Transmembrane helix</keyword>
<evidence type="ECO:0000256" key="5">
    <source>
        <dbReference type="ARBA" id="ARBA00022553"/>
    </source>
</evidence>
<feature type="domain" description="Histidine kinase" evidence="15">
    <location>
        <begin position="251"/>
        <end position="464"/>
    </location>
</feature>
<dbReference type="PROSITE" id="PS50885">
    <property type="entry name" value="HAMP"/>
    <property type="match status" value="1"/>
</dbReference>
<dbReference type="AlphaFoldDB" id="A0A379ANM5"/>
<dbReference type="CDD" id="cd00082">
    <property type="entry name" value="HisKA"/>
    <property type="match status" value="1"/>
</dbReference>
<dbReference type="InterPro" id="IPR036890">
    <property type="entry name" value="HATPase_C_sf"/>
</dbReference>